<proteinExistence type="predicted"/>
<sequence length="454" mass="51099">MSIWGDYIVVVRPYDVQLFTRPSSSPRLVRTFEFGRFVWEAVIIDGSAQKTSLEDIFPRNRGDADNNVISFLITHEVDVFLYVLESNFSLFSLSPHENLSMRLAKTYGLTHGWMHPAWRLCVGITGHRMTWISGGERKSIDPPVLLFSAFNRVGPSLFNGDDSGPLLEVEIDIGDTERFPALWAFSQLDFDEALGVLAVGNVFGELAVCDYVGRWLDELLLLAEDVATTDVVAESSSSLPRAPVPMDTSTIIHRLPDGNLPDRATLSKLYASWNTVAETGVRIPAHWSNDWSNLGPKHMLRWQGTPGDRAWLLEHAFHFLGRPELILYKDPCDGNEVLFRTGGIHLMLGDDGEDDVHVYSDELTLPDILGHTSMIWPNKVRDISWAAEREWGQFEMLLHGEARTKGRNRWIEQKERGGSPPEPYLTVPQIEDDSFLLRSLTPESNAGDTEEVPV</sequence>
<keyword evidence="2" id="KW-1185">Reference proteome</keyword>
<dbReference type="OrthoDB" id="2786194at2759"/>
<dbReference type="Proteomes" id="UP000054166">
    <property type="component" value="Unassembled WGS sequence"/>
</dbReference>
<dbReference type="InParanoid" id="A0A0C3EXW1"/>
<dbReference type="AlphaFoldDB" id="A0A0C3EXW1"/>
<dbReference type="EMBL" id="KN833120">
    <property type="protein sequence ID" value="KIM72581.1"/>
    <property type="molecule type" value="Genomic_DNA"/>
</dbReference>
<reference evidence="2" key="2">
    <citation type="submission" date="2015-01" db="EMBL/GenBank/DDBJ databases">
        <title>Evolutionary Origins and Diversification of the Mycorrhizal Mutualists.</title>
        <authorList>
            <consortium name="DOE Joint Genome Institute"/>
            <consortium name="Mycorrhizal Genomics Consortium"/>
            <person name="Kohler A."/>
            <person name="Kuo A."/>
            <person name="Nagy L.G."/>
            <person name="Floudas D."/>
            <person name="Copeland A."/>
            <person name="Barry K.W."/>
            <person name="Cichocki N."/>
            <person name="Veneault-Fourrey C."/>
            <person name="LaButti K."/>
            <person name="Lindquist E.A."/>
            <person name="Lipzen A."/>
            <person name="Lundell T."/>
            <person name="Morin E."/>
            <person name="Murat C."/>
            <person name="Riley R."/>
            <person name="Ohm R."/>
            <person name="Sun H."/>
            <person name="Tunlid A."/>
            <person name="Henrissat B."/>
            <person name="Grigoriev I.V."/>
            <person name="Hibbett D.S."/>
            <person name="Martin F."/>
        </authorList>
    </citation>
    <scope>NUCLEOTIDE SEQUENCE [LARGE SCALE GENOMIC DNA]</scope>
    <source>
        <strain evidence="2">F 1598</strain>
    </source>
</reference>
<gene>
    <name evidence="1" type="ORF">PILCRDRAFT_829682</name>
</gene>
<organism evidence="1 2">
    <name type="scientific">Piloderma croceum (strain F 1598)</name>
    <dbReference type="NCBI Taxonomy" id="765440"/>
    <lineage>
        <taxon>Eukaryota</taxon>
        <taxon>Fungi</taxon>
        <taxon>Dikarya</taxon>
        <taxon>Basidiomycota</taxon>
        <taxon>Agaricomycotina</taxon>
        <taxon>Agaricomycetes</taxon>
        <taxon>Agaricomycetidae</taxon>
        <taxon>Atheliales</taxon>
        <taxon>Atheliaceae</taxon>
        <taxon>Piloderma</taxon>
    </lineage>
</organism>
<evidence type="ECO:0000313" key="1">
    <source>
        <dbReference type="EMBL" id="KIM72581.1"/>
    </source>
</evidence>
<reference evidence="1 2" key="1">
    <citation type="submission" date="2014-04" db="EMBL/GenBank/DDBJ databases">
        <authorList>
            <consortium name="DOE Joint Genome Institute"/>
            <person name="Kuo A."/>
            <person name="Tarkka M."/>
            <person name="Buscot F."/>
            <person name="Kohler A."/>
            <person name="Nagy L.G."/>
            <person name="Floudas D."/>
            <person name="Copeland A."/>
            <person name="Barry K.W."/>
            <person name="Cichocki N."/>
            <person name="Veneault-Fourrey C."/>
            <person name="LaButti K."/>
            <person name="Lindquist E.A."/>
            <person name="Lipzen A."/>
            <person name="Lundell T."/>
            <person name="Morin E."/>
            <person name="Murat C."/>
            <person name="Sun H."/>
            <person name="Tunlid A."/>
            <person name="Henrissat B."/>
            <person name="Grigoriev I.V."/>
            <person name="Hibbett D.S."/>
            <person name="Martin F."/>
            <person name="Nordberg H.P."/>
            <person name="Cantor M.N."/>
            <person name="Hua S.X."/>
        </authorList>
    </citation>
    <scope>NUCLEOTIDE SEQUENCE [LARGE SCALE GENOMIC DNA]</scope>
    <source>
        <strain evidence="1 2">F 1598</strain>
    </source>
</reference>
<accession>A0A0C3EXW1</accession>
<name>A0A0C3EXW1_PILCF</name>
<protein>
    <submittedName>
        <fullName evidence="1">Uncharacterized protein</fullName>
    </submittedName>
</protein>
<dbReference type="HOGENOM" id="CLU_605675_0_0_1"/>
<evidence type="ECO:0000313" key="2">
    <source>
        <dbReference type="Proteomes" id="UP000054166"/>
    </source>
</evidence>